<evidence type="ECO:0000313" key="2">
    <source>
        <dbReference type="Proteomes" id="UP000626109"/>
    </source>
</evidence>
<feature type="non-terminal residue" evidence="1">
    <location>
        <position position="1"/>
    </location>
</feature>
<comment type="caution">
    <text evidence="1">The sequence shown here is derived from an EMBL/GenBank/DDBJ whole genome shotgun (WGS) entry which is preliminary data.</text>
</comment>
<accession>A0A813K957</accession>
<gene>
    <name evidence="1" type="ORF">PGLA2088_LOCUS29473</name>
</gene>
<organism evidence="1 2">
    <name type="scientific">Polarella glacialis</name>
    <name type="common">Dinoflagellate</name>
    <dbReference type="NCBI Taxonomy" id="89957"/>
    <lineage>
        <taxon>Eukaryota</taxon>
        <taxon>Sar</taxon>
        <taxon>Alveolata</taxon>
        <taxon>Dinophyceae</taxon>
        <taxon>Suessiales</taxon>
        <taxon>Suessiaceae</taxon>
        <taxon>Polarella</taxon>
    </lineage>
</organism>
<protein>
    <submittedName>
        <fullName evidence="1">Uncharacterized protein</fullName>
    </submittedName>
</protein>
<feature type="non-terminal residue" evidence="1">
    <location>
        <position position="173"/>
    </location>
</feature>
<name>A0A813K957_POLGL</name>
<sequence length="173" mass="19092">EQLWRRKQQEMASLLAQAGAQLVEAGRREVRQGRAANNGTRLASSNMGPRIACLRSDLDASRALAAWSRAAVQLRAERLGDERTSELQTHGEQMTLQVRLASGLRCRAVNLLFGARLRQVRQLVMGAWHLAVQSQSGLRRAEGLRTENTSLRSSLGTSKVAGFRGAFLASRRE</sequence>
<dbReference type="Proteomes" id="UP000626109">
    <property type="component" value="Unassembled WGS sequence"/>
</dbReference>
<reference evidence="1" key="1">
    <citation type="submission" date="2021-02" db="EMBL/GenBank/DDBJ databases">
        <authorList>
            <person name="Dougan E. K."/>
            <person name="Rhodes N."/>
            <person name="Thang M."/>
            <person name="Chan C."/>
        </authorList>
    </citation>
    <scope>NUCLEOTIDE SEQUENCE</scope>
</reference>
<dbReference type="AlphaFoldDB" id="A0A813K957"/>
<dbReference type="EMBL" id="CAJNNW010028334">
    <property type="protein sequence ID" value="CAE8695658.1"/>
    <property type="molecule type" value="Genomic_DNA"/>
</dbReference>
<evidence type="ECO:0000313" key="1">
    <source>
        <dbReference type="EMBL" id="CAE8695658.1"/>
    </source>
</evidence>
<proteinExistence type="predicted"/>